<feature type="non-terminal residue" evidence="3">
    <location>
        <position position="1"/>
    </location>
</feature>
<evidence type="ECO:0000313" key="3">
    <source>
        <dbReference type="EMBL" id="RCL40632.1"/>
    </source>
</evidence>
<dbReference type="AlphaFoldDB" id="A0A368BUZ5"/>
<sequence>LHEFTAVVGSGQAFIMEALKQYDEKLLKFSKNKNAASKNLAMFISSIAQHIELNNGIEPSIKKIMSPKGTTYSGLKALKKNKISSVFKSAFKAAEKRSKEIQNEY</sequence>
<dbReference type="Proteomes" id="UP000253307">
    <property type="component" value="Unassembled WGS sequence"/>
</dbReference>
<feature type="domain" description="Pyrroline-5-carboxylate reductase dimerisation" evidence="2">
    <location>
        <begin position="2"/>
        <end position="100"/>
    </location>
</feature>
<protein>
    <recommendedName>
        <fullName evidence="2">Pyrroline-5-carboxylate reductase dimerisation domain-containing protein</fullName>
    </recommendedName>
</protein>
<dbReference type="Pfam" id="PF14748">
    <property type="entry name" value="P5CR_dimer"/>
    <property type="match status" value="1"/>
</dbReference>
<dbReference type="SUPFAM" id="SSF48179">
    <property type="entry name" value="6-phosphogluconate dehydrogenase C-terminal domain-like"/>
    <property type="match status" value="1"/>
</dbReference>
<gene>
    <name evidence="3" type="ORF">DBW96_03225</name>
</gene>
<dbReference type="InterPro" id="IPR029036">
    <property type="entry name" value="P5CR_dimer"/>
</dbReference>
<keyword evidence="1" id="KW-0560">Oxidoreductase</keyword>
<dbReference type="Gene3D" id="1.10.3730.10">
    <property type="entry name" value="ProC C-terminal domain-like"/>
    <property type="match status" value="1"/>
</dbReference>
<proteinExistence type="predicted"/>
<accession>A0A368BUZ5</accession>
<dbReference type="InterPro" id="IPR008927">
    <property type="entry name" value="6-PGluconate_DH-like_C_sf"/>
</dbReference>
<reference evidence="3 4" key="1">
    <citation type="journal article" date="2018" name="Microbiome">
        <title>Fine metagenomic profile of the Mediterranean stratified and mixed water columns revealed by assembly and recruitment.</title>
        <authorList>
            <person name="Haro-Moreno J.M."/>
            <person name="Lopez-Perez M."/>
            <person name="De La Torre J.R."/>
            <person name="Picazo A."/>
            <person name="Camacho A."/>
            <person name="Rodriguez-Valera F."/>
        </authorList>
    </citation>
    <scope>NUCLEOTIDE SEQUENCE [LARGE SCALE GENOMIC DNA]</scope>
    <source>
        <strain evidence="3">MED-G82</strain>
    </source>
</reference>
<name>A0A368BUZ5_9GAMM</name>
<comment type="caution">
    <text evidence="3">The sequence shown here is derived from an EMBL/GenBank/DDBJ whole genome shotgun (WGS) entry which is preliminary data.</text>
</comment>
<dbReference type="GO" id="GO:0016491">
    <property type="term" value="F:oxidoreductase activity"/>
    <property type="evidence" value="ECO:0007669"/>
    <property type="project" value="UniProtKB-KW"/>
</dbReference>
<evidence type="ECO:0000313" key="4">
    <source>
        <dbReference type="Proteomes" id="UP000253307"/>
    </source>
</evidence>
<dbReference type="EMBL" id="QOPE01000023">
    <property type="protein sequence ID" value="RCL40632.1"/>
    <property type="molecule type" value="Genomic_DNA"/>
</dbReference>
<evidence type="ECO:0000259" key="2">
    <source>
        <dbReference type="Pfam" id="PF14748"/>
    </source>
</evidence>
<evidence type="ECO:0000256" key="1">
    <source>
        <dbReference type="ARBA" id="ARBA00023002"/>
    </source>
</evidence>
<organism evidence="3 4">
    <name type="scientific">SAR86 cluster bacterium</name>
    <dbReference type="NCBI Taxonomy" id="2030880"/>
    <lineage>
        <taxon>Bacteria</taxon>
        <taxon>Pseudomonadati</taxon>
        <taxon>Pseudomonadota</taxon>
        <taxon>Gammaproteobacteria</taxon>
        <taxon>SAR86 cluster</taxon>
    </lineage>
</organism>